<name>A0A1L9SPA2_9EURO</name>
<feature type="compositionally biased region" description="Basic residues" evidence="1">
    <location>
        <begin position="343"/>
        <end position="356"/>
    </location>
</feature>
<dbReference type="OrthoDB" id="21470at2759"/>
<dbReference type="GO" id="GO:0048471">
    <property type="term" value="C:perinuclear region of cytoplasm"/>
    <property type="evidence" value="ECO:0007669"/>
    <property type="project" value="TreeGrafter"/>
</dbReference>
<dbReference type="PROSITE" id="PS51391">
    <property type="entry name" value="CID"/>
    <property type="match status" value="1"/>
</dbReference>
<dbReference type="PANTHER" id="PTHR12323">
    <property type="entry name" value="SR-RELATED CTD ASSOCIATED FACTOR 6"/>
    <property type="match status" value="1"/>
</dbReference>
<evidence type="ECO:0000313" key="3">
    <source>
        <dbReference type="EMBL" id="OJJ48933.1"/>
    </source>
</evidence>
<dbReference type="Pfam" id="PF04818">
    <property type="entry name" value="CID"/>
    <property type="match status" value="1"/>
</dbReference>
<dbReference type="InterPro" id="IPR008942">
    <property type="entry name" value="ENTH_VHS"/>
</dbReference>
<dbReference type="InterPro" id="IPR006569">
    <property type="entry name" value="CID_dom"/>
</dbReference>
<dbReference type="STRING" id="1073090.A0A1L9SPA2"/>
<feature type="compositionally biased region" description="Pro residues" evidence="1">
    <location>
        <begin position="515"/>
        <end position="552"/>
    </location>
</feature>
<keyword evidence="4" id="KW-1185">Reference proteome</keyword>
<dbReference type="Gene3D" id="1.25.40.90">
    <property type="match status" value="1"/>
</dbReference>
<feature type="compositionally biased region" description="Pro residues" evidence="1">
    <location>
        <begin position="418"/>
        <end position="445"/>
    </location>
</feature>
<sequence length="559" mass="61615">MASHQIAIAKASLSAALLRPDPTSVSRDEITALHSSLDRVLTHCSPSNIQTCKTWILNWIVQSSNRVGVWGKYLVTLATSFAAAGDDGKPAAPRRESSPKRKRLHILYLLNDLFHHAKYHSDTPVAFATLSGSLQPCLVDLVGLAASYDREKNPKLHRRLDDLLDIWEQHGYCSSDYIGKLREVVKTSASTGSVPLSAATGVQESIAQKQTGKDAPFVMPSTHGDLSTPYYDLPAGNFLHHIIPDSTTPLRPETIKPLQFLAGPADEKLVTALKTFLKDVDRIYGVDEPMDREDAVVDIDELGQTVVRDSKTGEIMDGETYYGWSRTFCEQMKKRNDVDSRNRSHSRSRSRTRSRSRSSSYTRTKRLRRYSASSDSEHSRRSRSRSRRRLQSRSSSPQSRERSYSPRPASSFSGQYALPPPPPPPPANVTSLHPPPPPALPPNFPPSNLLPNVPPPPNVPPMPFPPGDGQPYHPGFAPGMMPVPPPRPANYHGPWPPPPPMPPVAMNPGTSQSAFPPPFVPFHPLPPGQPGPPPNAPGQPMPPGSHHFPPPHTGWRNWR</sequence>
<accession>A0A1L9SPA2</accession>
<feature type="compositionally biased region" description="Basic residues" evidence="1">
    <location>
        <begin position="380"/>
        <end position="391"/>
    </location>
</feature>
<gene>
    <name evidence="3" type="ORF">ASPZODRAFT_1358284</name>
</gene>
<dbReference type="PANTHER" id="PTHR12323:SF0">
    <property type="entry name" value="CALCIUM HOMEOSTASIS ENDOPLASMIC RETICULUM PROTEIN"/>
    <property type="match status" value="1"/>
</dbReference>
<evidence type="ECO:0000313" key="4">
    <source>
        <dbReference type="Proteomes" id="UP000184188"/>
    </source>
</evidence>
<feature type="region of interest" description="Disordered" evidence="1">
    <location>
        <begin position="334"/>
        <end position="490"/>
    </location>
</feature>
<protein>
    <recommendedName>
        <fullName evidence="2">CID domain-containing protein</fullName>
    </recommendedName>
</protein>
<dbReference type="VEuPathDB" id="FungiDB:ASPZODRAFT_1358284"/>
<proteinExistence type="predicted"/>
<dbReference type="GeneID" id="34610382"/>
<feature type="region of interest" description="Disordered" evidence="1">
    <location>
        <begin position="502"/>
        <end position="559"/>
    </location>
</feature>
<feature type="domain" description="CID" evidence="2">
    <location>
        <begin position="25"/>
        <end position="189"/>
    </location>
</feature>
<reference evidence="4" key="1">
    <citation type="journal article" date="2017" name="Genome Biol.">
        <title>Comparative genomics reveals high biological diversity and specific adaptations in the industrially and medically important fungal genus Aspergillus.</title>
        <authorList>
            <person name="de Vries R.P."/>
            <person name="Riley R."/>
            <person name="Wiebenga A."/>
            <person name="Aguilar-Osorio G."/>
            <person name="Amillis S."/>
            <person name="Uchima C.A."/>
            <person name="Anderluh G."/>
            <person name="Asadollahi M."/>
            <person name="Askin M."/>
            <person name="Barry K."/>
            <person name="Battaglia E."/>
            <person name="Bayram O."/>
            <person name="Benocci T."/>
            <person name="Braus-Stromeyer S.A."/>
            <person name="Caldana C."/>
            <person name="Canovas D."/>
            <person name="Cerqueira G.C."/>
            <person name="Chen F."/>
            <person name="Chen W."/>
            <person name="Choi C."/>
            <person name="Clum A."/>
            <person name="Dos Santos R.A."/>
            <person name="Damasio A.R."/>
            <person name="Diallinas G."/>
            <person name="Emri T."/>
            <person name="Fekete E."/>
            <person name="Flipphi M."/>
            <person name="Freyberg S."/>
            <person name="Gallo A."/>
            <person name="Gournas C."/>
            <person name="Habgood R."/>
            <person name="Hainaut M."/>
            <person name="Harispe M.L."/>
            <person name="Henrissat B."/>
            <person name="Hilden K.S."/>
            <person name="Hope R."/>
            <person name="Hossain A."/>
            <person name="Karabika E."/>
            <person name="Karaffa L."/>
            <person name="Karanyi Z."/>
            <person name="Krasevec N."/>
            <person name="Kuo A."/>
            <person name="Kusch H."/>
            <person name="LaButti K."/>
            <person name="Lagendijk E.L."/>
            <person name="Lapidus A."/>
            <person name="Levasseur A."/>
            <person name="Lindquist E."/>
            <person name="Lipzen A."/>
            <person name="Logrieco A.F."/>
            <person name="MacCabe A."/>
            <person name="Maekelae M.R."/>
            <person name="Malavazi I."/>
            <person name="Melin P."/>
            <person name="Meyer V."/>
            <person name="Mielnichuk N."/>
            <person name="Miskei M."/>
            <person name="Molnar A.P."/>
            <person name="Mule G."/>
            <person name="Ngan C.Y."/>
            <person name="Orejas M."/>
            <person name="Orosz E."/>
            <person name="Ouedraogo J.P."/>
            <person name="Overkamp K.M."/>
            <person name="Park H.-S."/>
            <person name="Perrone G."/>
            <person name="Piumi F."/>
            <person name="Punt P.J."/>
            <person name="Ram A.F."/>
            <person name="Ramon A."/>
            <person name="Rauscher S."/>
            <person name="Record E."/>
            <person name="Riano-Pachon D.M."/>
            <person name="Robert V."/>
            <person name="Roehrig J."/>
            <person name="Ruller R."/>
            <person name="Salamov A."/>
            <person name="Salih N.S."/>
            <person name="Samson R.A."/>
            <person name="Sandor E."/>
            <person name="Sanguinetti M."/>
            <person name="Schuetze T."/>
            <person name="Sepcic K."/>
            <person name="Shelest E."/>
            <person name="Sherlock G."/>
            <person name="Sophianopoulou V."/>
            <person name="Squina F.M."/>
            <person name="Sun H."/>
            <person name="Susca A."/>
            <person name="Todd R.B."/>
            <person name="Tsang A."/>
            <person name="Unkles S.E."/>
            <person name="van de Wiele N."/>
            <person name="van Rossen-Uffink D."/>
            <person name="Oliveira J.V."/>
            <person name="Vesth T.C."/>
            <person name="Visser J."/>
            <person name="Yu J.-H."/>
            <person name="Zhou M."/>
            <person name="Andersen M.R."/>
            <person name="Archer D.B."/>
            <person name="Baker S.E."/>
            <person name="Benoit I."/>
            <person name="Brakhage A.A."/>
            <person name="Braus G.H."/>
            <person name="Fischer R."/>
            <person name="Frisvad J.C."/>
            <person name="Goldman G.H."/>
            <person name="Houbraken J."/>
            <person name="Oakley B."/>
            <person name="Pocsi I."/>
            <person name="Scazzocchio C."/>
            <person name="Seiboth B."/>
            <person name="vanKuyk P.A."/>
            <person name="Wortman J."/>
            <person name="Dyer P.S."/>
            <person name="Grigoriev I.V."/>
        </authorList>
    </citation>
    <scope>NUCLEOTIDE SEQUENCE [LARGE SCALE GENOMIC DNA]</scope>
    <source>
        <strain evidence="4">CBS 506.65</strain>
    </source>
</reference>
<organism evidence="3 4">
    <name type="scientific">Penicilliopsis zonata CBS 506.65</name>
    <dbReference type="NCBI Taxonomy" id="1073090"/>
    <lineage>
        <taxon>Eukaryota</taxon>
        <taxon>Fungi</taxon>
        <taxon>Dikarya</taxon>
        <taxon>Ascomycota</taxon>
        <taxon>Pezizomycotina</taxon>
        <taxon>Eurotiomycetes</taxon>
        <taxon>Eurotiomycetidae</taxon>
        <taxon>Eurotiales</taxon>
        <taxon>Aspergillaceae</taxon>
        <taxon>Penicilliopsis</taxon>
    </lineage>
</organism>
<feature type="compositionally biased region" description="Pro residues" evidence="1">
    <location>
        <begin position="481"/>
        <end position="490"/>
    </location>
</feature>
<dbReference type="EMBL" id="KV878338">
    <property type="protein sequence ID" value="OJJ48933.1"/>
    <property type="molecule type" value="Genomic_DNA"/>
</dbReference>
<evidence type="ECO:0000256" key="1">
    <source>
        <dbReference type="SAM" id="MobiDB-lite"/>
    </source>
</evidence>
<feature type="compositionally biased region" description="Pro residues" evidence="1">
    <location>
        <begin position="452"/>
        <end position="468"/>
    </location>
</feature>
<evidence type="ECO:0000259" key="2">
    <source>
        <dbReference type="PROSITE" id="PS51391"/>
    </source>
</evidence>
<dbReference type="AlphaFoldDB" id="A0A1L9SPA2"/>
<dbReference type="Proteomes" id="UP000184188">
    <property type="component" value="Unassembled WGS sequence"/>
</dbReference>
<dbReference type="GO" id="GO:0006874">
    <property type="term" value="P:intracellular calcium ion homeostasis"/>
    <property type="evidence" value="ECO:0007669"/>
    <property type="project" value="TreeGrafter"/>
</dbReference>
<dbReference type="RefSeq" id="XP_022583443.1">
    <property type="nucleotide sequence ID" value="XM_022723917.1"/>
</dbReference>